<dbReference type="PROSITE" id="PS51257">
    <property type="entry name" value="PROKAR_LIPOPROTEIN"/>
    <property type="match status" value="1"/>
</dbReference>
<protein>
    <recommendedName>
        <fullName evidence="5">Rieske domain-containing protein</fullName>
    </recommendedName>
</protein>
<accession>A0A1B9E4K2</accession>
<keyword evidence="3" id="KW-0408">Iron</keyword>
<dbReference type="AlphaFoldDB" id="A0A1B9E4K2"/>
<evidence type="ECO:0000256" key="2">
    <source>
        <dbReference type="ARBA" id="ARBA00022723"/>
    </source>
</evidence>
<keyword evidence="1" id="KW-0001">2Fe-2S</keyword>
<dbReference type="RefSeq" id="WP_066333578.1">
    <property type="nucleotide sequence ID" value="NZ_CP017688.1"/>
</dbReference>
<evidence type="ECO:0000256" key="3">
    <source>
        <dbReference type="ARBA" id="ARBA00023004"/>
    </source>
</evidence>
<dbReference type="GO" id="GO:0046872">
    <property type="term" value="F:metal ion binding"/>
    <property type="evidence" value="ECO:0007669"/>
    <property type="project" value="UniProtKB-KW"/>
</dbReference>
<evidence type="ECO:0000313" key="7">
    <source>
        <dbReference type="Proteomes" id="UP000093510"/>
    </source>
</evidence>
<keyword evidence="4" id="KW-0411">Iron-sulfur</keyword>
<dbReference type="STRING" id="1763534.GCA_001831475_00953"/>
<keyword evidence="2" id="KW-0479">Metal-binding</keyword>
<name>A0A1B9E4K2_9FLAO</name>
<evidence type="ECO:0000256" key="4">
    <source>
        <dbReference type="ARBA" id="ARBA00023014"/>
    </source>
</evidence>
<evidence type="ECO:0000256" key="1">
    <source>
        <dbReference type="ARBA" id="ARBA00022714"/>
    </source>
</evidence>
<gene>
    <name evidence="6" type="ORF">LPBF_05580</name>
</gene>
<feature type="domain" description="Rieske" evidence="5">
    <location>
        <begin position="59"/>
        <end position="136"/>
    </location>
</feature>
<comment type="caution">
    <text evidence="6">The sequence shown here is derived from an EMBL/GenBank/DDBJ whole genome shotgun (WGS) entry which is preliminary data.</text>
</comment>
<dbReference type="InterPro" id="IPR017941">
    <property type="entry name" value="Rieske_2Fe-2S"/>
</dbReference>
<organism evidence="6 7">
    <name type="scientific">Flavobacterium crassostreae</name>
    <dbReference type="NCBI Taxonomy" id="1763534"/>
    <lineage>
        <taxon>Bacteria</taxon>
        <taxon>Pseudomonadati</taxon>
        <taxon>Bacteroidota</taxon>
        <taxon>Flavobacteriia</taxon>
        <taxon>Flavobacteriales</taxon>
        <taxon>Flavobacteriaceae</taxon>
        <taxon>Flavobacterium</taxon>
    </lineage>
</organism>
<reference evidence="6 7" key="1">
    <citation type="submission" date="2016-03" db="EMBL/GenBank/DDBJ databases">
        <authorList>
            <person name="Ploux O."/>
        </authorList>
    </citation>
    <scope>NUCLEOTIDE SEQUENCE [LARGE SCALE GENOMIC DNA]</scope>
    <source>
        <strain evidence="6 7">LPB0076</strain>
    </source>
</reference>
<dbReference type="Proteomes" id="UP000093510">
    <property type="component" value="Unassembled WGS sequence"/>
</dbReference>
<keyword evidence="7" id="KW-1185">Reference proteome</keyword>
<dbReference type="Gene3D" id="2.102.10.10">
    <property type="entry name" value="Rieske [2Fe-2S] iron-sulphur domain"/>
    <property type="match status" value="1"/>
</dbReference>
<evidence type="ECO:0000259" key="5">
    <source>
        <dbReference type="PROSITE" id="PS51296"/>
    </source>
</evidence>
<dbReference type="PROSITE" id="PS51296">
    <property type="entry name" value="RIESKE"/>
    <property type="match status" value="1"/>
</dbReference>
<dbReference type="OrthoDB" id="1201186at2"/>
<proteinExistence type="predicted"/>
<dbReference type="SUPFAM" id="SSF50022">
    <property type="entry name" value="ISP domain"/>
    <property type="match status" value="1"/>
</dbReference>
<sequence length="138" mass="15176">MKNYILLLFAVATILGCSNNENRNKNPNIPNYSFTFDLNLNLPAYSNLKFASNAIYYPTAGAKGVFVFCTAPGSYTAFDAACPNQEISSCTQMTLKGINLVCSCDKSQYSLFTGQGSLPNPLKPYRVEVNGMLLRVYN</sequence>
<dbReference type="InterPro" id="IPR036922">
    <property type="entry name" value="Rieske_2Fe-2S_sf"/>
</dbReference>
<dbReference type="GO" id="GO:0051537">
    <property type="term" value="F:2 iron, 2 sulfur cluster binding"/>
    <property type="evidence" value="ECO:0007669"/>
    <property type="project" value="UniProtKB-KW"/>
</dbReference>
<evidence type="ECO:0000313" key="6">
    <source>
        <dbReference type="EMBL" id="OCB76884.1"/>
    </source>
</evidence>
<dbReference type="EMBL" id="LVEP01000019">
    <property type="protein sequence ID" value="OCB76884.1"/>
    <property type="molecule type" value="Genomic_DNA"/>
</dbReference>